<proteinExistence type="predicted"/>
<name>A0A256F720_9HYPH</name>
<gene>
    <name evidence="1" type="ORF">CEV33_2122</name>
</gene>
<dbReference type="EMBL" id="NNRL01000163">
    <property type="protein sequence ID" value="OYR10659.1"/>
    <property type="molecule type" value="Genomic_DNA"/>
</dbReference>
<evidence type="ECO:0000313" key="2">
    <source>
        <dbReference type="Proteomes" id="UP000216478"/>
    </source>
</evidence>
<evidence type="ECO:0000313" key="1">
    <source>
        <dbReference type="EMBL" id="OYR10659.1"/>
    </source>
</evidence>
<keyword evidence="2" id="KW-1185">Reference proteome</keyword>
<dbReference type="Proteomes" id="UP000216478">
    <property type="component" value="Unassembled WGS sequence"/>
</dbReference>
<reference evidence="1 2" key="1">
    <citation type="submission" date="2017-07" db="EMBL/GenBank/DDBJ databases">
        <title>Phylogenetic study on the rhizospheric bacterium Ochrobactrum sp. A44.</title>
        <authorList>
            <person name="Krzyzanowska D.M."/>
            <person name="Ossowicki A."/>
            <person name="Rajewska M."/>
            <person name="Maciag T."/>
            <person name="Kaczynski Z."/>
            <person name="Czerwicka M."/>
            <person name="Jafra S."/>
        </authorList>
    </citation>
    <scope>NUCLEOTIDE SEQUENCE [LARGE SCALE GENOMIC DNA]</scope>
    <source>
        <strain evidence="1 2">OgA9a</strain>
    </source>
</reference>
<sequence length="45" mass="5170">MLYLFAFFRTSCQKTGSHFSATSFKFVISLFCERKQPLDDKSAGK</sequence>
<protein>
    <submittedName>
        <fullName evidence="1">Uncharacterized protein</fullName>
    </submittedName>
</protein>
<accession>A0A256F720</accession>
<dbReference type="AlphaFoldDB" id="A0A256F720"/>
<organism evidence="1 2">
    <name type="scientific">Brucella grignonensis</name>
    <dbReference type="NCBI Taxonomy" id="94627"/>
    <lineage>
        <taxon>Bacteria</taxon>
        <taxon>Pseudomonadati</taxon>
        <taxon>Pseudomonadota</taxon>
        <taxon>Alphaproteobacteria</taxon>
        <taxon>Hyphomicrobiales</taxon>
        <taxon>Brucellaceae</taxon>
        <taxon>Brucella/Ochrobactrum group</taxon>
        <taxon>Brucella</taxon>
    </lineage>
</organism>
<comment type="caution">
    <text evidence="1">The sequence shown here is derived from an EMBL/GenBank/DDBJ whole genome shotgun (WGS) entry which is preliminary data.</text>
</comment>